<proteinExistence type="predicted"/>
<dbReference type="SUPFAM" id="SSF52540">
    <property type="entry name" value="P-loop containing nucleoside triphosphate hydrolases"/>
    <property type="match status" value="1"/>
</dbReference>
<reference evidence="5" key="1">
    <citation type="submission" date="2021-01" db="EMBL/GenBank/DDBJ databases">
        <title>Modified the classification status of verrucomicrobia.</title>
        <authorList>
            <person name="Feng X."/>
        </authorList>
    </citation>
    <scope>NUCLEOTIDE SEQUENCE</scope>
    <source>
        <strain evidence="5">KCTC 12986</strain>
    </source>
</reference>
<dbReference type="RefSeq" id="WP_200392143.1">
    <property type="nucleotide sequence ID" value="NZ_JAENIO010000029.1"/>
</dbReference>
<keyword evidence="6" id="KW-1185">Reference proteome</keyword>
<dbReference type="SMART" id="SM00382">
    <property type="entry name" value="AAA"/>
    <property type="match status" value="1"/>
</dbReference>
<dbReference type="InterPro" id="IPR027417">
    <property type="entry name" value="P-loop_NTPase"/>
</dbReference>
<dbReference type="GO" id="GO:0005524">
    <property type="term" value="F:ATP binding"/>
    <property type="evidence" value="ECO:0007669"/>
    <property type="project" value="UniProtKB-KW"/>
</dbReference>
<keyword evidence="3 5" id="KW-0067">ATP-binding</keyword>
<dbReference type="AlphaFoldDB" id="A0A934VLI1"/>
<accession>A0A934VLI1</accession>
<dbReference type="GO" id="GO:0016887">
    <property type="term" value="F:ATP hydrolysis activity"/>
    <property type="evidence" value="ECO:0007669"/>
    <property type="project" value="InterPro"/>
</dbReference>
<feature type="domain" description="ABC transporter" evidence="4">
    <location>
        <begin position="5"/>
        <end position="231"/>
    </location>
</feature>
<keyword evidence="1" id="KW-0813">Transport</keyword>
<evidence type="ECO:0000256" key="2">
    <source>
        <dbReference type="ARBA" id="ARBA00022741"/>
    </source>
</evidence>
<dbReference type="PANTHER" id="PTHR42939">
    <property type="entry name" value="ABC TRANSPORTER ATP-BINDING PROTEIN ALBC-RELATED"/>
    <property type="match status" value="1"/>
</dbReference>
<dbReference type="PANTHER" id="PTHR42939:SF1">
    <property type="entry name" value="ABC TRANSPORTER ATP-BINDING PROTEIN ALBC-RELATED"/>
    <property type="match status" value="1"/>
</dbReference>
<name>A0A934VLI1_9BACT</name>
<gene>
    <name evidence="5" type="ORF">JIN78_11605</name>
</gene>
<dbReference type="InterPro" id="IPR051782">
    <property type="entry name" value="ABC_Transporter_VariousFunc"/>
</dbReference>
<dbReference type="EMBL" id="JAENIO010000029">
    <property type="protein sequence ID" value="MBK1834709.1"/>
    <property type="molecule type" value="Genomic_DNA"/>
</dbReference>
<dbReference type="Pfam" id="PF00005">
    <property type="entry name" value="ABC_tran"/>
    <property type="match status" value="1"/>
</dbReference>
<protein>
    <submittedName>
        <fullName evidence="5">ABC transporter ATP-binding protein</fullName>
    </submittedName>
</protein>
<sequence length="303" mass="33703">MNELVKFEEVGVSFGRVPALSGATFSVPKGSVTTLLGANGAGKSTAMRAALNLVKANRGQVTVLGQPARRIGPRELRKIGYVAEGMEMPGWMSVRAYLDWCRPMYPGWDLALEKKLAAMFALPSDRLLKNLSRGQRMKAALLSVLPYRPELLLLDEPFSGLDPLVRDDLTRSILELCEQESWGVLISTHDIAEVEQLADRVVIMKLGRVILEDDREALLERWRRVELLVGDDWEAPARYPVEWLGLSRMGLVVRFYESDYEAGRFAEKLSQYFPGGADVATQRVSLREVLATLAKSGQVEVGP</sequence>
<evidence type="ECO:0000256" key="1">
    <source>
        <dbReference type="ARBA" id="ARBA00022448"/>
    </source>
</evidence>
<keyword evidence="2" id="KW-0547">Nucleotide-binding</keyword>
<evidence type="ECO:0000256" key="3">
    <source>
        <dbReference type="ARBA" id="ARBA00022840"/>
    </source>
</evidence>
<dbReference type="Proteomes" id="UP000604083">
    <property type="component" value="Unassembled WGS sequence"/>
</dbReference>
<dbReference type="CDD" id="cd03230">
    <property type="entry name" value="ABC_DR_subfamily_A"/>
    <property type="match status" value="1"/>
</dbReference>
<evidence type="ECO:0000259" key="4">
    <source>
        <dbReference type="PROSITE" id="PS50893"/>
    </source>
</evidence>
<dbReference type="InterPro" id="IPR003439">
    <property type="entry name" value="ABC_transporter-like_ATP-bd"/>
</dbReference>
<evidence type="ECO:0000313" key="6">
    <source>
        <dbReference type="Proteomes" id="UP000604083"/>
    </source>
</evidence>
<dbReference type="InterPro" id="IPR003593">
    <property type="entry name" value="AAA+_ATPase"/>
</dbReference>
<comment type="caution">
    <text evidence="5">The sequence shown here is derived from an EMBL/GenBank/DDBJ whole genome shotgun (WGS) entry which is preliminary data.</text>
</comment>
<dbReference type="Gene3D" id="3.40.50.300">
    <property type="entry name" value="P-loop containing nucleotide triphosphate hydrolases"/>
    <property type="match status" value="1"/>
</dbReference>
<dbReference type="PROSITE" id="PS50893">
    <property type="entry name" value="ABC_TRANSPORTER_2"/>
    <property type="match status" value="1"/>
</dbReference>
<organism evidence="5 6">
    <name type="scientific">Roseibacillus ishigakijimensis</name>
    <dbReference type="NCBI Taxonomy" id="454146"/>
    <lineage>
        <taxon>Bacteria</taxon>
        <taxon>Pseudomonadati</taxon>
        <taxon>Verrucomicrobiota</taxon>
        <taxon>Verrucomicrobiia</taxon>
        <taxon>Verrucomicrobiales</taxon>
        <taxon>Verrucomicrobiaceae</taxon>
        <taxon>Roseibacillus</taxon>
    </lineage>
</organism>
<evidence type="ECO:0000313" key="5">
    <source>
        <dbReference type="EMBL" id="MBK1834709.1"/>
    </source>
</evidence>